<dbReference type="SMART" id="SM00388">
    <property type="entry name" value="HisKA"/>
    <property type="match status" value="1"/>
</dbReference>
<evidence type="ECO:0008006" key="11">
    <source>
        <dbReference type="Google" id="ProtNLM"/>
    </source>
</evidence>
<dbReference type="InterPro" id="IPR005467">
    <property type="entry name" value="His_kinase_dom"/>
</dbReference>
<dbReference type="InterPro" id="IPR000014">
    <property type="entry name" value="PAS"/>
</dbReference>
<proteinExistence type="predicted"/>
<dbReference type="CDD" id="cd00130">
    <property type="entry name" value="PAS"/>
    <property type="match status" value="1"/>
</dbReference>
<dbReference type="EMBL" id="UOFS01000046">
    <property type="protein sequence ID" value="VAX00953.1"/>
    <property type="molecule type" value="Genomic_DNA"/>
</dbReference>
<keyword evidence="7" id="KW-1133">Transmembrane helix</keyword>
<evidence type="ECO:0000259" key="8">
    <source>
        <dbReference type="PROSITE" id="PS50109"/>
    </source>
</evidence>
<dbReference type="InterPro" id="IPR036890">
    <property type="entry name" value="HATPase_C_sf"/>
</dbReference>
<dbReference type="InterPro" id="IPR036097">
    <property type="entry name" value="HisK_dim/P_sf"/>
</dbReference>
<keyword evidence="4" id="KW-0418">Kinase</keyword>
<dbReference type="SUPFAM" id="SSF47384">
    <property type="entry name" value="Homodimeric domain of signal transducing histidine kinase"/>
    <property type="match status" value="1"/>
</dbReference>
<feature type="domain" description="PAS" evidence="9">
    <location>
        <begin position="406"/>
        <end position="479"/>
    </location>
</feature>
<dbReference type="PANTHER" id="PTHR43065:SF10">
    <property type="entry name" value="PEROXIDE STRESS-ACTIVATED HISTIDINE KINASE MAK3"/>
    <property type="match status" value="1"/>
</dbReference>
<dbReference type="AlphaFoldDB" id="A0A3B1ALU1"/>
<evidence type="ECO:0000256" key="2">
    <source>
        <dbReference type="ARBA" id="ARBA00022679"/>
    </source>
</evidence>
<dbReference type="Pfam" id="PF02518">
    <property type="entry name" value="HATPase_c"/>
    <property type="match status" value="1"/>
</dbReference>
<dbReference type="InterPro" id="IPR003661">
    <property type="entry name" value="HisK_dim/P_dom"/>
</dbReference>
<dbReference type="CDD" id="cd00082">
    <property type="entry name" value="HisKA"/>
    <property type="match status" value="1"/>
</dbReference>
<dbReference type="Pfam" id="PF00989">
    <property type="entry name" value="PAS"/>
    <property type="match status" value="1"/>
</dbReference>
<dbReference type="InterPro" id="IPR003594">
    <property type="entry name" value="HATPase_dom"/>
</dbReference>
<keyword evidence="7" id="KW-0812">Transmembrane</keyword>
<keyword evidence="3" id="KW-0547">Nucleotide-binding</keyword>
<evidence type="ECO:0000256" key="1">
    <source>
        <dbReference type="ARBA" id="ARBA00022553"/>
    </source>
</evidence>
<dbReference type="InterPro" id="IPR013767">
    <property type="entry name" value="PAS_fold"/>
</dbReference>
<evidence type="ECO:0000256" key="7">
    <source>
        <dbReference type="SAM" id="Phobius"/>
    </source>
</evidence>
<dbReference type="GO" id="GO:0006355">
    <property type="term" value="P:regulation of DNA-templated transcription"/>
    <property type="evidence" value="ECO:0007669"/>
    <property type="project" value="InterPro"/>
</dbReference>
<sequence length="773" mass="88261">MKSINKFFIPNSLIGRYVYVAAAIFLVLVFIAVLGWYTVQRGVQQHHVNMKVLGELELSIHDYIVNYQSAKYAALEFLIQPDELHYKLYQYHTKIFKKSFIKLDLSQQRRLGVDFNKNFTNLKLANDNLHIELSKLIAIRQDAEKTFPFTSNMLLLANENAAILALIDRVLASNNNNEEILSNKLKLLFTDTRYGWLRLMAEYRLLVSVRLGIFTGEWNKAYDERVYNITLIGEKIKTNLEKLRAYQFKSLPFIVTDELKQLNTLTSKALKNYEYSVKLLGASNWRQDLVLLRNNLRPAFSSLDKSIKLLQEKEERVWIDSMGELTTIAHKLAYSLWFLLAVCSLLVILGYFIFSSAVLKPIRNIAQALKNEAAGRITEFKASSSATEINNLSDAFHNMRKQVNSRQQRLANILDNAAEAIITIDNIGQVETFNSAAEYLFGYMASEILGKNILMLIKVDERDYYRKLFFEYQNIKQDKQELGAGKSYEIEILCRCEKLLPVSVKFSKSIINGKALYTALVSDISERRELELQRQEHLSEMAHIGRLSIMGEMAAGMAHELNQPLAAMSLYLQGSLRSCDPEADTCKNIITAVHSAIDQVDRASVIIRTMRGFVHRESFHLEVIDINELIKRSVEFVSFSQQKVSPQPIFLLSKEPIMVKVDALQIEQVMVNLIRNAFDAQVNIADEDRLLKITSEIDTKGFINVFVIDAGEGVAVENVDKIFNTYFTTKSDGLGMGLSICRSIIEEHDGMLWYEPRIEKGSQFCFIIPSSNA</sequence>
<reference evidence="10" key="1">
    <citation type="submission" date="2018-06" db="EMBL/GenBank/DDBJ databases">
        <authorList>
            <person name="Zhirakovskaya E."/>
        </authorList>
    </citation>
    <scope>NUCLEOTIDE SEQUENCE</scope>
</reference>
<keyword evidence="5" id="KW-0067">ATP-binding</keyword>
<dbReference type="PROSITE" id="PS50109">
    <property type="entry name" value="HIS_KIN"/>
    <property type="match status" value="1"/>
</dbReference>
<dbReference type="PROSITE" id="PS50112">
    <property type="entry name" value="PAS"/>
    <property type="match status" value="1"/>
</dbReference>
<dbReference type="NCBIfam" id="TIGR00229">
    <property type="entry name" value="sensory_box"/>
    <property type="match status" value="1"/>
</dbReference>
<dbReference type="Gene3D" id="3.30.565.10">
    <property type="entry name" value="Histidine kinase-like ATPase, C-terminal domain"/>
    <property type="match status" value="1"/>
</dbReference>
<dbReference type="Pfam" id="PF00512">
    <property type="entry name" value="HisKA"/>
    <property type="match status" value="1"/>
</dbReference>
<keyword evidence="7" id="KW-0472">Membrane</keyword>
<dbReference type="SUPFAM" id="SSF55785">
    <property type="entry name" value="PYP-like sensor domain (PAS domain)"/>
    <property type="match status" value="1"/>
</dbReference>
<dbReference type="Gene3D" id="6.10.340.10">
    <property type="match status" value="1"/>
</dbReference>
<dbReference type="SMART" id="SM00091">
    <property type="entry name" value="PAS"/>
    <property type="match status" value="1"/>
</dbReference>
<evidence type="ECO:0000256" key="5">
    <source>
        <dbReference type="ARBA" id="ARBA00022840"/>
    </source>
</evidence>
<feature type="transmembrane region" description="Helical" evidence="7">
    <location>
        <begin position="332"/>
        <end position="354"/>
    </location>
</feature>
<dbReference type="Gene3D" id="1.10.287.130">
    <property type="match status" value="1"/>
</dbReference>
<protein>
    <recommendedName>
        <fullName evidence="11">Histidine kinase</fullName>
    </recommendedName>
</protein>
<dbReference type="SMART" id="SM00387">
    <property type="entry name" value="HATPase_c"/>
    <property type="match status" value="1"/>
</dbReference>
<keyword evidence="1" id="KW-0597">Phosphoprotein</keyword>
<gene>
    <name evidence="10" type="ORF">MNBD_GAMMA22-978</name>
</gene>
<dbReference type="SUPFAM" id="SSF55874">
    <property type="entry name" value="ATPase domain of HSP90 chaperone/DNA topoisomerase II/histidine kinase"/>
    <property type="match status" value="1"/>
</dbReference>
<dbReference type="InterPro" id="IPR004358">
    <property type="entry name" value="Sig_transdc_His_kin-like_C"/>
</dbReference>
<dbReference type="GO" id="GO:0000155">
    <property type="term" value="F:phosphorelay sensor kinase activity"/>
    <property type="evidence" value="ECO:0007669"/>
    <property type="project" value="InterPro"/>
</dbReference>
<keyword evidence="2" id="KW-0808">Transferase</keyword>
<evidence type="ECO:0000259" key="9">
    <source>
        <dbReference type="PROSITE" id="PS50112"/>
    </source>
</evidence>
<organism evidence="10">
    <name type="scientific">hydrothermal vent metagenome</name>
    <dbReference type="NCBI Taxonomy" id="652676"/>
    <lineage>
        <taxon>unclassified sequences</taxon>
        <taxon>metagenomes</taxon>
        <taxon>ecological metagenomes</taxon>
    </lineage>
</organism>
<dbReference type="Gene3D" id="3.30.450.20">
    <property type="entry name" value="PAS domain"/>
    <property type="match status" value="1"/>
</dbReference>
<evidence type="ECO:0000256" key="6">
    <source>
        <dbReference type="ARBA" id="ARBA00023012"/>
    </source>
</evidence>
<evidence type="ECO:0000313" key="10">
    <source>
        <dbReference type="EMBL" id="VAX00953.1"/>
    </source>
</evidence>
<dbReference type="PRINTS" id="PR00344">
    <property type="entry name" value="BCTRLSENSOR"/>
</dbReference>
<keyword evidence="6" id="KW-0902">Two-component regulatory system</keyword>
<dbReference type="GO" id="GO:0005524">
    <property type="term" value="F:ATP binding"/>
    <property type="evidence" value="ECO:0007669"/>
    <property type="project" value="UniProtKB-KW"/>
</dbReference>
<accession>A0A3B1ALU1</accession>
<evidence type="ECO:0000256" key="3">
    <source>
        <dbReference type="ARBA" id="ARBA00022741"/>
    </source>
</evidence>
<feature type="domain" description="Histidine kinase" evidence="8">
    <location>
        <begin position="556"/>
        <end position="772"/>
    </location>
</feature>
<dbReference type="PANTHER" id="PTHR43065">
    <property type="entry name" value="SENSOR HISTIDINE KINASE"/>
    <property type="match status" value="1"/>
</dbReference>
<feature type="transmembrane region" description="Helical" evidence="7">
    <location>
        <begin position="17"/>
        <end position="39"/>
    </location>
</feature>
<evidence type="ECO:0000256" key="4">
    <source>
        <dbReference type="ARBA" id="ARBA00022777"/>
    </source>
</evidence>
<name>A0A3B1ALU1_9ZZZZ</name>
<dbReference type="InterPro" id="IPR035965">
    <property type="entry name" value="PAS-like_dom_sf"/>
</dbReference>